<feature type="non-terminal residue" evidence="2">
    <location>
        <position position="1"/>
    </location>
</feature>
<sequence>PKAIIRINHTKSPALDDNKNNVTLKKAIVITINLFPNMLLLFGFR</sequence>
<keyword evidence="1" id="KW-1133">Transmembrane helix</keyword>
<accession>X0V0X1</accession>
<gene>
    <name evidence="2" type="ORF">S01H1_40454</name>
</gene>
<reference evidence="2" key="1">
    <citation type="journal article" date="2014" name="Front. Microbiol.">
        <title>High frequency of phylogenetically diverse reductive dehalogenase-homologous genes in deep subseafloor sedimentary metagenomes.</title>
        <authorList>
            <person name="Kawai M."/>
            <person name="Futagami T."/>
            <person name="Toyoda A."/>
            <person name="Takaki Y."/>
            <person name="Nishi S."/>
            <person name="Hori S."/>
            <person name="Arai W."/>
            <person name="Tsubouchi T."/>
            <person name="Morono Y."/>
            <person name="Uchiyama I."/>
            <person name="Ito T."/>
            <person name="Fujiyama A."/>
            <person name="Inagaki F."/>
            <person name="Takami H."/>
        </authorList>
    </citation>
    <scope>NUCLEOTIDE SEQUENCE</scope>
    <source>
        <strain evidence="2">Expedition CK06-06</strain>
    </source>
</reference>
<organism evidence="2">
    <name type="scientific">marine sediment metagenome</name>
    <dbReference type="NCBI Taxonomy" id="412755"/>
    <lineage>
        <taxon>unclassified sequences</taxon>
        <taxon>metagenomes</taxon>
        <taxon>ecological metagenomes</taxon>
    </lineage>
</organism>
<dbReference type="AlphaFoldDB" id="X0V0X1"/>
<comment type="caution">
    <text evidence="2">The sequence shown here is derived from an EMBL/GenBank/DDBJ whole genome shotgun (WGS) entry which is preliminary data.</text>
</comment>
<evidence type="ECO:0000313" key="2">
    <source>
        <dbReference type="EMBL" id="GAG06173.1"/>
    </source>
</evidence>
<keyword evidence="1" id="KW-0812">Transmembrane</keyword>
<name>X0V0X1_9ZZZZ</name>
<feature type="transmembrane region" description="Helical" evidence="1">
    <location>
        <begin position="27"/>
        <end position="44"/>
    </location>
</feature>
<dbReference type="EMBL" id="BARS01025616">
    <property type="protein sequence ID" value="GAG06173.1"/>
    <property type="molecule type" value="Genomic_DNA"/>
</dbReference>
<evidence type="ECO:0000256" key="1">
    <source>
        <dbReference type="SAM" id="Phobius"/>
    </source>
</evidence>
<proteinExistence type="predicted"/>
<keyword evidence="1" id="KW-0472">Membrane</keyword>
<protein>
    <submittedName>
        <fullName evidence="2">Uncharacterized protein</fullName>
    </submittedName>
</protein>